<sequence>MILLPLTKMKLFRLLRMLVLKLRCCKVASKTRSY</sequence>
<reference evidence="1" key="2">
    <citation type="journal article" date="2015" name="Data Brief">
        <title>Shoot transcriptome of the giant reed, Arundo donax.</title>
        <authorList>
            <person name="Barrero R.A."/>
            <person name="Guerrero F.D."/>
            <person name="Moolhuijzen P."/>
            <person name="Goolsby J.A."/>
            <person name="Tidwell J."/>
            <person name="Bellgard S.E."/>
            <person name="Bellgard M.I."/>
        </authorList>
    </citation>
    <scope>NUCLEOTIDE SEQUENCE</scope>
    <source>
        <tissue evidence="1">Shoot tissue taken approximately 20 cm above the soil surface</tissue>
    </source>
</reference>
<dbReference type="AlphaFoldDB" id="A0A0A8ZBJ4"/>
<evidence type="ECO:0000313" key="1">
    <source>
        <dbReference type="EMBL" id="JAD32237.1"/>
    </source>
</evidence>
<dbReference type="EMBL" id="GBRH01265658">
    <property type="protein sequence ID" value="JAD32237.1"/>
    <property type="molecule type" value="Transcribed_RNA"/>
</dbReference>
<accession>A0A0A8ZBJ4</accession>
<name>A0A0A8ZBJ4_ARUDO</name>
<organism evidence="1">
    <name type="scientific">Arundo donax</name>
    <name type="common">Giant reed</name>
    <name type="synonym">Donax arundinaceus</name>
    <dbReference type="NCBI Taxonomy" id="35708"/>
    <lineage>
        <taxon>Eukaryota</taxon>
        <taxon>Viridiplantae</taxon>
        <taxon>Streptophyta</taxon>
        <taxon>Embryophyta</taxon>
        <taxon>Tracheophyta</taxon>
        <taxon>Spermatophyta</taxon>
        <taxon>Magnoliopsida</taxon>
        <taxon>Liliopsida</taxon>
        <taxon>Poales</taxon>
        <taxon>Poaceae</taxon>
        <taxon>PACMAD clade</taxon>
        <taxon>Arundinoideae</taxon>
        <taxon>Arundineae</taxon>
        <taxon>Arundo</taxon>
    </lineage>
</organism>
<proteinExistence type="predicted"/>
<reference evidence="1" key="1">
    <citation type="submission" date="2014-09" db="EMBL/GenBank/DDBJ databases">
        <authorList>
            <person name="Magalhaes I.L.F."/>
            <person name="Oliveira U."/>
            <person name="Santos F.R."/>
            <person name="Vidigal T.H.D.A."/>
            <person name="Brescovit A.D."/>
            <person name="Santos A.J."/>
        </authorList>
    </citation>
    <scope>NUCLEOTIDE SEQUENCE</scope>
    <source>
        <tissue evidence="1">Shoot tissue taken approximately 20 cm above the soil surface</tissue>
    </source>
</reference>
<protein>
    <submittedName>
        <fullName evidence="1">Uncharacterized protein</fullName>
    </submittedName>
</protein>